<accession>A0A9P4LVV1</accession>
<evidence type="ECO:0000259" key="2">
    <source>
        <dbReference type="Pfam" id="PF14475"/>
    </source>
</evidence>
<dbReference type="EMBL" id="ML978728">
    <property type="protein sequence ID" value="KAF2085754.1"/>
    <property type="molecule type" value="Genomic_DNA"/>
</dbReference>
<organism evidence="3 4">
    <name type="scientific">Saccharata proteae CBS 121410</name>
    <dbReference type="NCBI Taxonomy" id="1314787"/>
    <lineage>
        <taxon>Eukaryota</taxon>
        <taxon>Fungi</taxon>
        <taxon>Dikarya</taxon>
        <taxon>Ascomycota</taxon>
        <taxon>Pezizomycotina</taxon>
        <taxon>Dothideomycetes</taxon>
        <taxon>Dothideomycetes incertae sedis</taxon>
        <taxon>Botryosphaeriales</taxon>
        <taxon>Saccharataceae</taxon>
        <taxon>Saccharata</taxon>
    </lineage>
</organism>
<dbReference type="InterPro" id="IPR028095">
    <property type="entry name" value="Mso1_N_dom"/>
</dbReference>
<proteinExistence type="predicted"/>
<dbReference type="AlphaFoldDB" id="A0A9P4LVV1"/>
<feature type="compositionally biased region" description="Polar residues" evidence="1">
    <location>
        <begin position="150"/>
        <end position="167"/>
    </location>
</feature>
<feature type="compositionally biased region" description="Low complexity" evidence="1">
    <location>
        <begin position="194"/>
        <end position="217"/>
    </location>
</feature>
<feature type="compositionally biased region" description="Gly residues" evidence="1">
    <location>
        <begin position="120"/>
        <end position="133"/>
    </location>
</feature>
<name>A0A9P4LVV1_9PEZI</name>
<comment type="caution">
    <text evidence="3">The sequence shown here is derived from an EMBL/GenBank/DDBJ whole genome shotgun (WGS) entry which is preliminary data.</text>
</comment>
<feature type="compositionally biased region" description="Low complexity" evidence="1">
    <location>
        <begin position="102"/>
        <end position="118"/>
    </location>
</feature>
<dbReference type="OrthoDB" id="2683368at2759"/>
<feature type="domain" description="Mso1 N-terminal" evidence="2">
    <location>
        <begin position="18"/>
        <end position="57"/>
    </location>
</feature>
<keyword evidence="4" id="KW-1185">Reference proteome</keyword>
<gene>
    <name evidence="3" type="ORF">K490DRAFT_58389</name>
</gene>
<evidence type="ECO:0000313" key="3">
    <source>
        <dbReference type="EMBL" id="KAF2085754.1"/>
    </source>
</evidence>
<reference evidence="3" key="1">
    <citation type="journal article" date="2020" name="Stud. Mycol.">
        <title>101 Dothideomycetes genomes: a test case for predicting lifestyles and emergence of pathogens.</title>
        <authorList>
            <person name="Haridas S."/>
            <person name="Albert R."/>
            <person name="Binder M."/>
            <person name="Bloem J."/>
            <person name="Labutti K."/>
            <person name="Salamov A."/>
            <person name="Andreopoulos B."/>
            <person name="Baker S."/>
            <person name="Barry K."/>
            <person name="Bills G."/>
            <person name="Bluhm B."/>
            <person name="Cannon C."/>
            <person name="Castanera R."/>
            <person name="Culley D."/>
            <person name="Daum C."/>
            <person name="Ezra D."/>
            <person name="Gonzalez J."/>
            <person name="Henrissat B."/>
            <person name="Kuo A."/>
            <person name="Liang C."/>
            <person name="Lipzen A."/>
            <person name="Lutzoni F."/>
            <person name="Magnuson J."/>
            <person name="Mondo S."/>
            <person name="Nolan M."/>
            <person name="Ohm R."/>
            <person name="Pangilinan J."/>
            <person name="Park H.-J."/>
            <person name="Ramirez L."/>
            <person name="Alfaro M."/>
            <person name="Sun H."/>
            <person name="Tritt A."/>
            <person name="Yoshinaga Y."/>
            <person name="Zwiers L.-H."/>
            <person name="Turgeon B."/>
            <person name="Goodwin S."/>
            <person name="Spatafora J."/>
            <person name="Crous P."/>
            <person name="Grigoriev I."/>
        </authorList>
    </citation>
    <scope>NUCLEOTIDE SEQUENCE</scope>
    <source>
        <strain evidence="3">CBS 121410</strain>
    </source>
</reference>
<evidence type="ECO:0000256" key="1">
    <source>
        <dbReference type="SAM" id="MobiDB-lite"/>
    </source>
</evidence>
<evidence type="ECO:0000313" key="4">
    <source>
        <dbReference type="Proteomes" id="UP000799776"/>
    </source>
</evidence>
<dbReference type="Pfam" id="PF14475">
    <property type="entry name" value="Mso1_Sec1_bdg"/>
    <property type="match status" value="1"/>
</dbReference>
<protein>
    <recommendedName>
        <fullName evidence="2">Mso1 N-terminal domain-containing protein</fullName>
    </recommendedName>
</protein>
<dbReference type="Proteomes" id="UP000799776">
    <property type="component" value="Unassembled WGS sequence"/>
</dbReference>
<sequence>MSSYLSSLLTTTTTRYNSIRRNLLSDEVDGDTPDDSHISRVLRAYYIEKGRLFPPWLPPDPKAPAATPQQQFVSSSRPPLGSQNSNASTATSGRGLSDLWDPPQQSQQPQQPMSLRNRPGGRGNAAGGRGGMLGPQSAEQVHGRPLPSQRAGSYQSTVSLGQQSGQRGSFESGPPGSSGGGGTAQERLKARLWGSGRSASPTPSTASQPSPGASPGVGTRGNPFDSGRFNGPRPQR</sequence>
<feature type="region of interest" description="Disordered" evidence="1">
    <location>
        <begin position="58"/>
        <end position="236"/>
    </location>
</feature>
<feature type="compositionally biased region" description="Polar residues" evidence="1">
    <location>
        <begin position="67"/>
        <end position="94"/>
    </location>
</feature>